<dbReference type="GO" id="GO:0043023">
    <property type="term" value="F:ribosomal large subunit binding"/>
    <property type="evidence" value="ECO:0007669"/>
    <property type="project" value="TreeGrafter"/>
</dbReference>
<dbReference type="GO" id="GO:0090071">
    <property type="term" value="P:negative regulation of ribosome biogenesis"/>
    <property type="evidence" value="ECO:0007669"/>
    <property type="project" value="UniProtKB-UniRule"/>
</dbReference>
<dbReference type="AlphaFoldDB" id="A0A3R5UV16"/>
<dbReference type="InterPro" id="IPR043519">
    <property type="entry name" value="NT_sf"/>
</dbReference>
<dbReference type="SUPFAM" id="SSF81301">
    <property type="entry name" value="Nucleotidyltransferase"/>
    <property type="match status" value="1"/>
</dbReference>
<dbReference type="Pfam" id="PF02410">
    <property type="entry name" value="RsfS"/>
    <property type="match status" value="1"/>
</dbReference>
<dbReference type="InterPro" id="IPR004394">
    <property type="entry name" value="Iojap/RsfS/C7orf30"/>
</dbReference>
<dbReference type="Proteomes" id="UP000287701">
    <property type="component" value="Chromosome"/>
</dbReference>
<organism evidence="3 4">
    <name type="scientific">Ornithobacterium rhinotracheale</name>
    <dbReference type="NCBI Taxonomy" id="28251"/>
    <lineage>
        <taxon>Bacteria</taxon>
        <taxon>Pseudomonadati</taxon>
        <taxon>Bacteroidota</taxon>
        <taxon>Flavobacteriia</taxon>
        <taxon>Flavobacteriales</taxon>
        <taxon>Weeksellaceae</taxon>
        <taxon>Ornithobacterium</taxon>
    </lineage>
</organism>
<evidence type="ECO:0000256" key="2">
    <source>
        <dbReference type="HAMAP-Rule" id="MF_01477"/>
    </source>
</evidence>
<comment type="subunit">
    <text evidence="2">Interacts with ribosomal protein uL14 (rplN).</text>
</comment>
<dbReference type="RefSeq" id="WP_128501613.1">
    <property type="nucleotide sequence ID" value="NZ_CP035107.1"/>
</dbReference>
<evidence type="ECO:0000256" key="1">
    <source>
        <dbReference type="ARBA" id="ARBA00010574"/>
    </source>
</evidence>
<name>A0A3R5UV16_ORNRH</name>
<dbReference type="PANTHER" id="PTHR21043:SF0">
    <property type="entry name" value="MITOCHONDRIAL ASSEMBLY OF RIBOSOMAL LARGE SUBUNIT PROTEIN 1"/>
    <property type="match status" value="1"/>
</dbReference>
<dbReference type="Gene3D" id="3.30.460.10">
    <property type="entry name" value="Beta Polymerase, domain 2"/>
    <property type="match status" value="1"/>
</dbReference>
<comment type="function">
    <text evidence="2">Functions as a ribosomal silencing factor. Interacts with ribosomal protein uL14 (rplN), blocking formation of intersubunit bridge B8. Prevents association of the 30S and 50S ribosomal subunits and the formation of functional ribosomes, thus repressing translation.</text>
</comment>
<dbReference type="GO" id="GO:0005737">
    <property type="term" value="C:cytoplasm"/>
    <property type="evidence" value="ECO:0007669"/>
    <property type="project" value="UniProtKB-SubCell"/>
</dbReference>
<evidence type="ECO:0000313" key="3">
    <source>
        <dbReference type="EMBL" id="QAR31167.1"/>
    </source>
</evidence>
<sequence length="124" mass="14015">MSENSSKKLLDSVVLGIEDLKGEDITVLDLREIENAVCDYFVVCTGNSNTQVSAIANSIERTVRKESKERPISVEGKENAMWVLLDYASVVVHVFQRNVREYYDIESMWGDAKTINVQPEKSVE</sequence>
<dbReference type="OrthoDB" id="9793681at2"/>
<keyword evidence="2" id="KW-0963">Cytoplasm</keyword>
<reference evidence="3 4" key="1">
    <citation type="submission" date="2019-01" db="EMBL/GenBank/DDBJ databases">
        <title>Whole Genome of Ornithobacterium rhinotracheale FARPER-174b.</title>
        <authorList>
            <person name="Tataje-Lavanda L.A."/>
            <person name="Montalvan A."/>
            <person name="Montesinos R."/>
            <person name="Zimic M."/>
            <person name="Fernandez-Sanchez M."/>
            <person name="Fernandez-Diaz M."/>
        </authorList>
    </citation>
    <scope>NUCLEOTIDE SEQUENCE [LARGE SCALE GENOMIC DNA]</scope>
    <source>
        <strain evidence="3 4">FARPER-174b</strain>
    </source>
</reference>
<keyword evidence="2" id="KW-0678">Repressor</keyword>
<comment type="subcellular location">
    <subcellularLocation>
        <location evidence="2">Cytoplasm</location>
    </subcellularLocation>
</comment>
<dbReference type="EMBL" id="CP035107">
    <property type="protein sequence ID" value="QAR31167.1"/>
    <property type="molecule type" value="Genomic_DNA"/>
</dbReference>
<dbReference type="HAMAP" id="MF_01477">
    <property type="entry name" value="Iojap_RsfS"/>
    <property type="match status" value="1"/>
</dbReference>
<dbReference type="PANTHER" id="PTHR21043">
    <property type="entry name" value="IOJAP SUPERFAMILY ORTHOLOG"/>
    <property type="match status" value="1"/>
</dbReference>
<protein>
    <recommendedName>
        <fullName evidence="2">Ribosomal silencing factor RsfS</fullName>
    </recommendedName>
</protein>
<dbReference type="GO" id="GO:0017148">
    <property type="term" value="P:negative regulation of translation"/>
    <property type="evidence" value="ECO:0007669"/>
    <property type="project" value="UniProtKB-UniRule"/>
</dbReference>
<dbReference type="NCBIfam" id="TIGR00090">
    <property type="entry name" value="rsfS_iojap_ybeB"/>
    <property type="match status" value="1"/>
</dbReference>
<gene>
    <name evidence="2 3" type="primary">rsfS</name>
    <name evidence="3" type="ORF">EQP59_07380</name>
</gene>
<keyword evidence="2" id="KW-0810">Translation regulation</keyword>
<evidence type="ECO:0000313" key="4">
    <source>
        <dbReference type="Proteomes" id="UP000287701"/>
    </source>
</evidence>
<dbReference type="GO" id="GO:0042256">
    <property type="term" value="P:cytosolic ribosome assembly"/>
    <property type="evidence" value="ECO:0007669"/>
    <property type="project" value="UniProtKB-UniRule"/>
</dbReference>
<proteinExistence type="inferred from homology"/>
<comment type="similarity">
    <text evidence="1 2">Belongs to the Iojap/RsfS family.</text>
</comment>
<accession>A0A3R5UV16</accession>